<evidence type="ECO:0000313" key="1">
    <source>
        <dbReference type="EMBL" id="SBW09177.1"/>
    </source>
</evidence>
<gene>
    <name evidence="1" type="ORF">KL86CLO1_12596</name>
</gene>
<name>A0A212KC12_9FIRM</name>
<dbReference type="AlphaFoldDB" id="A0A212KC12"/>
<proteinExistence type="predicted"/>
<sequence length="62" mass="6941">MRTIGVKNHDKTSHENSREGFLAIILTDFLSMSQKRTPRCRAFILCTAGAMSECLLEPKGTK</sequence>
<accession>A0A212KC12</accession>
<reference evidence="1" key="1">
    <citation type="submission" date="2016-04" db="EMBL/GenBank/DDBJ databases">
        <authorList>
            <person name="Evans L.H."/>
            <person name="Alamgir A."/>
            <person name="Owens N."/>
            <person name="Weber N.D."/>
            <person name="Virtaneva K."/>
            <person name="Barbian K."/>
            <person name="Babar A."/>
            <person name="Rosenke K."/>
        </authorList>
    </citation>
    <scope>NUCLEOTIDE SEQUENCE</scope>
    <source>
        <strain evidence="1">86</strain>
    </source>
</reference>
<protein>
    <submittedName>
        <fullName evidence="1">Uncharacterized protein</fullName>
    </submittedName>
</protein>
<dbReference type="EMBL" id="FLUN01000001">
    <property type="protein sequence ID" value="SBW09177.1"/>
    <property type="molecule type" value="Genomic_DNA"/>
</dbReference>
<organism evidence="1">
    <name type="scientific">uncultured Eubacteriales bacterium</name>
    <dbReference type="NCBI Taxonomy" id="172733"/>
    <lineage>
        <taxon>Bacteria</taxon>
        <taxon>Bacillati</taxon>
        <taxon>Bacillota</taxon>
        <taxon>Clostridia</taxon>
        <taxon>Eubacteriales</taxon>
        <taxon>environmental samples</taxon>
    </lineage>
</organism>